<keyword evidence="1" id="KW-1133">Transmembrane helix</keyword>
<feature type="transmembrane region" description="Helical" evidence="1">
    <location>
        <begin position="20"/>
        <end position="41"/>
    </location>
</feature>
<proteinExistence type="predicted"/>
<protein>
    <submittedName>
        <fullName evidence="2">Uncharacterized protein</fullName>
    </submittedName>
</protein>
<reference evidence="2 3" key="1">
    <citation type="submission" date="2017-09" db="EMBL/GenBank/DDBJ databases">
        <title>Depth-based differentiation of microbial function through sediment-hosted aquifers and enrichment of novel symbionts in the deep terrestrial subsurface.</title>
        <authorList>
            <person name="Probst A.J."/>
            <person name="Ladd B."/>
            <person name="Jarett J.K."/>
            <person name="Geller-Mcgrath D.E."/>
            <person name="Sieber C.M."/>
            <person name="Emerson J.B."/>
            <person name="Anantharaman K."/>
            <person name="Thomas B.C."/>
            <person name="Malmstrom R."/>
            <person name="Stieglmeier M."/>
            <person name="Klingl A."/>
            <person name="Woyke T."/>
            <person name="Ryan C.M."/>
            <person name="Banfield J.F."/>
        </authorList>
    </citation>
    <scope>NUCLEOTIDE SEQUENCE [LARGE SCALE GENOMIC DNA]</scope>
    <source>
        <strain evidence="2">CG23_combo_of_CG06-09_8_20_14_all_40_14</strain>
    </source>
</reference>
<organism evidence="2 3">
    <name type="scientific">candidate division WWE3 bacterium CG23_combo_of_CG06-09_8_20_14_all_40_14</name>
    <dbReference type="NCBI Taxonomy" id="1975095"/>
    <lineage>
        <taxon>Bacteria</taxon>
        <taxon>Katanobacteria</taxon>
    </lineage>
</organism>
<evidence type="ECO:0000313" key="3">
    <source>
        <dbReference type="Proteomes" id="UP000231388"/>
    </source>
</evidence>
<accession>A0A2G9XC25</accession>
<comment type="caution">
    <text evidence="2">The sequence shown here is derived from an EMBL/GenBank/DDBJ whole genome shotgun (WGS) entry which is preliminary data.</text>
</comment>
<evidence type="ECO:0000313" key="2">
    <source>
        <dbReference type="EMBL" id="PIP04516.1"/>
    </source>
</evidence>
<keyword evidence="1" id="KW-0472">Membrane</keyword>
<feature type="transmembrane region" description="Helical" evidence="1">
    <location>
        <begin position="136"/>
        <end position="156"/>
    </location>
</feature>
<feature type="transmembrane region" description="Helical" evidence="1">
    <location>
        <begin position="91"/>
        <end position="115"/>
    </location>
</feature>
<gene>
    <name evidence="2" type="ORF">COX53_02010</name>
</gene>
<keyword evidence="1" id="KW-0812">Transmembrane</keyword>
<dbReference type="EMBL" id="PCQY01000026">
    <property type="protein sequence ID" value="PIP04516.1"/>
    <property type="molecule type" value="Genomic_DNA"/>
</dbReference>
<dbReference type="AlphaFoldDB" id="A0A2G9XC25"/>
<feature type="transmembrane region" description="Helical" evidence="1">
    <location>
        <begin position="62"/>
        <end position="85"/>
    </location>
</feature>
<name>A0A2G9XC25_UNCKA</name>
<dbReference type="Proteomes" id="UP000231388">
    <property type="component" value="Unassembled WGS sequence"/>
</dbReference>
<evidence type="ECO:0000256" key="1">
    <source>
        <dbReference type="SAM" id="Phobius"/>
    </source>
</evidence>
<sequence length="157" mass="17316">MVLTMLLTPHVFIGLVIAKFFPNPLLAVPLAFVSHFLGDLTPHWDFFSGTKKEERLKGWRPLAVMADFGLGIGIGVLFTAKYLWLDNKVELAIASFLCGIAAVLPDALEAPYMCLDKFPTFIRTITEVQGKLQTQAPIVIGITIQLAVIILSLTYLL</sequence>